<accession>A0A0R2JFW1</accession>
<keyword evidence="9" id="KW-1185">Reference proteome</keyword>
<dbReference type="Gene3D" id="3.40.140.10">
    <property type="entry name" value="Cytidine Deaminase, domain 2"/>
    <property type="match status" value="1"/>
</dbReference>
<dbReference type="PROSITE" id="PS50249">
    <property type="entry name" value="MPN"/>
    <property type="match status" value="1"/>
</dbReference>
<sequence length="138" mass="15696">MKKITSMEALGRYLVVRYGATPQETCWIIAVDTQLSIIDEVLVAKGTLNQVGIHPRDVFRHLTAVNAYGFMMIHNHPSGHLDASAADLQVLRQFMVCSELMAIKFFDFLIIAANGYRSYRFSSHWKKIHLQSLLDNLD</sequence>
<evidence type="ECO:0000256" key="1">
    <source>
        <dbReference type="ARBA" id="ARBA00010243"/>
    </source>
</evidence>
<dbReference type="InterPro" id="IPR025657">
    <property type="entry name" value="RadC_JAB"/>
</dbReference>
<dbReference type="GO" id="GO:0008237">
    <property type="term" value="F:metallopeptidase activity"/>
    <property type="evidence" value="ECO:0007669"/>
    <property type="project" value="UniProtKB-KW"/>
</dbReference>
<dbReference type="Pfam" id="PF04002">
    <property type="entry name" value="RadC"/>
    <property type="match status" value="1"/>
</dbReference>
<comment type="similarity">
    <text evidence="1">Belongs to the UPF0758 family.</text>
</comment>
<dbReference type="PANTHER" id="PTHR30471">
    <property type="entry name" value="DNA REPAIR PROTEIN RADC"/>
    <property type="match status" value="1"/>
</dbReference>
<gene>
    <name evidence="8" type="ORF">IV67_GL000819</name>
</gene>
<dbReference type="GO" id="GO:0046872">
    <property type="term" value="F:metal ion binding"/>
    <property type="evidence" value="ECO:0007669"/>
    <property type="project" value="UniProtKB-KW"/>
</dbReference>
<keyword evidence="3" id="KW-0479">Metal-binding</keyword>
<evidence type="ECO:0000313" key="9">
    <source>
        <dbReference type="Proteomes" id="UP000051673"/>
    </source>
</evidence>
<dbReference type="OrthoDB" id="9804482at2"/>
<reference evidence="8 9" key="1">
    <citation type="journal article" date="2015" name="Genome Announc.">
        <title>Expanding the biotechnology potential of lactobacilli through comparative genomics of 213 strains and associated genera.</title>
        <authorList>
            <person name="Sun Z."/>
            <person name="Harris H.M."/>
            <person name="McCann A."/>
            <person name="Guo C."/>
            <person name="Argimon S."/>
            <person name="Zhang W."/>
            <person name="Yang X."/>
            <person name="Jeffery I.B."/>
            <person name="Cooney J.C."/>
            <person name="Kagawa T.F."/>
            <person name="Liu W."/>
            <person name="Song Y."/>
            <person name="Salvetti E."/>
            <person name="Wrobel A."/>
            <person name="Rasinkangas P."/>
            <person name="Parkhill J."/>
            <person name="Rea M.C."/>
            <person name="O'Sullivan O."/>
            <person name="Ritari J."/>
            <person name="Douillard F.P."/>
            <person name="Paul Ross R."/>
            <person name="Yang R."/>
            <person name="Briner A.E."/>
            <person name="Felis G.E."/>
            <person name="de Vos W.M."/>
            <person name="Barrangou R."/>
            <person name="Klaenhammer T.R."/>
            <person name="Caufield P.W."/>
            <person name="Cui Y."/>
            <person name="Zhang H."/>
            <person name="O'Toole P.W."/>
        </authorList>
    </citation>
    <scope>NUCLEOTIDE SEQUENCE [LARGE SCALE GENOMIC DNA]</scope>
    <source>
        <strain evidence="8 9">DSM 20014</strain>
    </source>
</reference>
<comment type="caution">
    <text evidence="8">The sequence shown here is derived from an EMBL/GenBank/DDBJ whole genome shotgun (WGS) entry which is preliminary data.</text>
</comment>
<evidence type="ECO:0000256" key="2">
    <source>
        <dbReference type="ARBA" id="ARBA00022670"/>
    </source>
</evidence>
<organism evidence="8 9">
    <name type="scientific">Weissella minor</name>
    <dbReference type="NCBI Taxonomy" id="1620"/>
    <lineage>
        <taxon>Bacteria</taxon>
        <taxon>Bacillati</taxon>
        <taxon>Bacillota</taxon>
        <taxon>Bacilli</taxon>
        <taxon>Lactobacillales</taxon>
        <taxon>Lactobacillaceae</taxon>
        <taxon>Weissella</taxon>
    </lineage>
</organism>
<evidence type="ECO:0000256" key="4">
    <source>
        <dbReference type="ARBA" id="ARBA00022801"/>
    </source>
</evidence>
<dbReference type="GO" id="GO:0006508">
    <property type="term" value="P:proteolysis"/>
    <property type="evidence" value="ECO:0007669"/>
    <property type="project" value="UniProtKB-KW"/>
</dbReference>
<dbReference type="PANTHER" id="PTHR30471:SF3">
    <property type="entry name" value="UPF0758 PROTEIN YEES-RELATED"/>
    <property type="match status" value="1"/>
</dbReference>
<evidence type="ECO:0000256" key="3">
    <source>
        <dbReference type="ARBA" id="ARBA00022723"/>
    </source>
</evidence>
<dbReference type="RefSeq" id="WP_057788400.1">
    <property type="nucleotide sequence ID" value="NZ_JQCD01000030.1"/>
</dbReference>
<dbReference type="PROSITE" id="PS01302">
    <property type="entry name" value="UPF0758"/>
    <property type="match status" value="1"/>
</dbReference>
<name>A0A0R2JFW1_9LACO</name>
<dbReference type="EMBL" id="JQCD01000030">
    <property type="protein sequence ID" value="KRN76243.1"/>
    <property type="molecule type" value="Genomic_DNA"/>
</dbReference>
<evidence type="ECO:0000259" key="7">
    <source>
        <dbReference type="PROSITE" id="PS50249"/>
    </source>
</evidence>
<feature type="domain" description="MPN" evidence="7">
    <location>
        <begin position="1"/>
        <end position="125"/>
    </location>
</feature>
<evidence type="ECO:0000256" key="5">
    <source>
        <dbReference type="ARBA" id="ARBA00022833"/>
    </source>
</evidence>
<dbReference type="InterPro" id="IPR037518">
    <property type="entry name" value="MPN"/>
</dbReference>
<dbReference type="STRING" id="1620.IV67_GL000819"/>
<keyword evidence="2" id="KW-0645">Protease</keyword>
<proteinExistence type="inferred from homology"/>
<dbReference type="InterPro" id="IPR020891">
    <property type="entry name" value="UPF0758_CS"/>
</dbReference>
<keyword evidence="5" id="KW-0862">Zinc</keyword>
<protein>
    <submittedName>
        <fullName evidence="8">Dna repair protein radc</fullName>
    </submittedName>
</protein>
<evidence type="ECO:0000256" key="6">
    <source>
        <dbReference type="ARBA" id="ARBA00023049"/>
    </source>
</evidence>
<keyword evidence="6" id="KW-0482">Metalloprotease</keyword>
<dbReference type="InterPro" id="IPR001405">
    <property type="entry name" value="UPF0758"/>
</dbReference>
<keyword evidence="4" id="KW-0378">Hydrolase</keyword>
<dbReference type="PATRIC" id="fig|1620.3.peg.834"/>
<dbReference type="Proteomes" id="UP000051673">
    <property type="component" value="Unassembled WGS sequence"/>
</dbReference>
<dbReference type="AlphaFoldDB" id="A0A0R2JFW1"/>
<evidence type="ECO:0000313" key="8">
    <source>
        <dbReference type="EMBL" id="KRN76243.1"/>
    </source>
</evidence>